<dbReference type="EMBL" id="CM000881">
    <property type="protein sequence ID" value="PNT71346.1"/>
    <property type="molecule type" value="Genomic_DNA"/>
</dbReference>
<reference evidence="2 3" key="1">
    <citation type="journal article" date="2010" name="Nature">
        <title>Genome sequencing and analysis of the model grass Brachypodium distachyon.</title>
        <authorList>
            <consortium name="International Brachypodium Initiative"/>
        </authorList>
    </citation>
    <scope>NUCLEOTIDE SEQUENCE [LARGE SCALE GENOMIC DNA]</scope>
    <source>
        <strain evidence="2 3">Bd21</strain>
    </source>
</reference>
<feature type="region of interest" description="Disordered" evidence="1">
    <location>
        <begin position="1"/>
        <end position="68"/>
    </location>
</feature>
<sequence>MTGVAPESMDESRPSGTSRSGFLVSSAMVATMSNPDQYTTAAAPKGKKDGSRLPLSKWANPTPMTKAMMTMPTTDASELMVDMRRAPDMASAEVEMRTTTVMGSSRLKPLGEHRDVDAERVAVASDERGEYVPRGEESRHVAELDPQVGEGTPCRWDLGRELGVAEEGQQRGEARGGVGERDGRAGVEARLLAGEHEDAGPDDGAEAEVHPREAAPQRVLVSGSRVPASMASDDRAVKRSRSRLAPPPVPPPPPALPSRTVG</sequence>
<evidence type="ECO:0000313" key="2">
    <source>
        <dbReference type="EMBL" id="PNT71346.1"/>
    </source>
</evidence>
<dbReference type="Proteomes" id="UP000008810">
    <property type="component" value="Chromosome 2"/>
</dbReference>
<protein>
    <submittedName>
        <fullName evidence="2 3">Uncharacterized protein</fullName>
    </submittedName>
</protein>
<evidence type="ECO:0000256" key="1">
    <source>
        <dbReference type="SAM" id="MobiDB-lite"/>
    </source>
</evidence>
<dbReference type="OrthoDB" id="10635366at2759"/>
<organism evidence="2">
    <name type="scientific">Brachypodium distachyon</name>
    <name type="common">Purple false brome</name>
    <name type="synonym">Trachynia distachya</name>
    <dbReference type="NCBI Taxonomy" id="15368"/>
    <lineage>
        <taxon>Eukaryota</taxon>
        <taxon>Viridiplantae</taxon>
        <taxon>Streptophyta</taxon>
        <taxon>Embryophyta</taxon>
        <taxon>Tracheophyta</taxon>
        <taxon>Spermatophyta</taxon>
        <taxon>Magnoliopsida</taxon>
        <taxon>Liliopsida</taxon>
        <taxon>Poales</taxon>
        <taxon>Poaceae</taxon>
        <taxon>BOP clade</taxon>
        <taxon>Pooideae</taxon>
        <taxon>Stipodae</taxon>
        <taxon>Brachypodieae</taxon>
        <taxon>Brachypodium</taxon>
    </lineage>
</organism>
<reference evidence="2" key="2">
    <citation type="submission" date="2017-06" db="EMBL/GenBank/DDBJ databases">
        <title>WGS assembly of Brachypodium distachyon.</title>
        <authorList>
            <consortium name="The International Brachypodium Initiative"/>
            <person name="Lucas S."/>
            <person name="Harmon-Smith M."/>
            <person name="Lail K."/>
            <person name="Tice H."/>
            <person name="Grimwood J."/>
            <person name="Bruce D."/>
            <person name="Barry K."/>
            <person name="Shu S."/>
            <person name="Lindquist E."/>
            <person name="Wang M."/>
            <person name="Pitluck S."/>
            <person name="Vogel J.P."/>
            <person name="Garvin D.F."/>
            <person name="Mockler T.C."/>
            <person name="Schmutz J."/>
            <person name="Rokhsar D."/>
            <person name="Bevan M.W."/>
        </authorList>
    </citation>
    <scope>NUCLEOTIDE SEQUENCE</scope>
    <source>
        <strain evidence="2">Bd21</strain>
    </source>
</reference>
<feature type="region of interest" description="Disordered" evidence="1">
    <location>
        <begin position="126"/>
        <end position="262"/>
    </location>
</feature>
<reference evidence="3" key="3">
    <citation type="submission" date="2018-08" db="UniProtKB">
        <authorList>
            <consortium name="EnsemblPlants"/>
        </authorList>
    </citation>
    <scope>IDENTIFICATION</scope>
    <source>
        <strain evidence="3">cv. Bd21</strain>
    </source>
</reference>
<feature type="compositionally biased region" description="Basic and acidic residues" evidence="1">
    <location>
        <begin position="126"/>
        <end position="143"/>
    </location>
</feature>
<feature type="compositionally biased region" description="Pro residues" evidence="1">
    <location>
        <begin position="245"/>
        <end position="256"/>
    </location>
</feature>
<proteinExistence type="predicted"/>
<dbReference type="InParanoid" id="A0A2K2DAP1"/>
<gene>
    <name evidence="2" type="ORF">BRADI_2g26435v3</name>
</gene>
<evidence type="ECO:0000313" key="4">
    <source>
        <dbReference type="Proteomes" id="UP000008810"/>
    </source>
</evidence>
<dbReference type="AlphaFoldDB" id="A0A2K2DAP1"/>
<name>A0A2K2DAP1_BRADI</name>
<accession>A0A2K2DAP1</accession>
<feature type="compositionally biased region" description="Polar residues" evidence="1">
    <location>
        <begin position="31"/>
        <end position="40"/>
    </location>
</feature>
<keyword evidence="4" id="KW-1185">Reference proteome</keyword>
<dbReference type="EnsemblPlants" id="PNT71346">
    <property type="protein sequence ID" value="PNT71346"/>
    <property type="gene ID" value="BRADI_2g26435v3"/>
</dbReference>
<evidence type="ECO:0000313" key="3">
    <source>
        <dbReference type="EnsemblPlants" id="PNT71346"/>
    </source>
</evidence>
<feature type="compositionally biased region" description="Basic and acidic residues" evidence="1">
    <location>
        <begin position="168"/>
        <end position="199"/>
    </location>
</feature>
<dbReference type="Gramene" id="PNT71346">
    <property type="protein sequence ID" value="PNT71346"/>
    <property type="gene ID" value="BRADI_2g26435v3"/>
</dbReference>